<gene>
    <name evidence="2" type="ORF">R7226_16060</name>
</gene>
<dbReference type="Proteomes" id="UP001284601">
    <property type="component" value="Unassembled WGS sequence"/>
</dbReference>
<sequence length="131" mass="13555">MRLVLHVDGGARGNPGPAAIGVVVSTPEGETVEQVAEAIGEATNNVAEYRALLRGLEAARALGAREVEVVGDSELVARQVSGDYRVKHPALRPLHAAALEALAGFDAWTIRTVPRAQNAAADALVNSALDG</sequence>
<dbReference type="PANTHER" id="PTHR48475:SF1">
    <property type="entry name" value="RNASE H TYPE-1 DOMAIN-CONTAINING PROTEIN"/>
    <property type="match status" value="1"/>
</dbReference>
<proteinExistence type="predicted"/>
<accession>A0ABU4HUY6</accession>
<dbReference type="CDD" id="cd09279">
    <property type="entry name" value="RNase_HI_like"/>
    <property type="match status" value="1"/>
</dbReference>
<reference evidence="3" key="1">
    <citation type="submission" date="2023-07" db="EMBL/GenBank/DDBJ databases">
        <title>Conexibacter stalactiti sp. nov., isolated from stalactites in a lava cave and emended description of the genus Conexibacter.</title>
        <authorList>
            <person name="Lee S.D."/>
        </authorList>
    </citation>
    <scope>NUCLEOTIDE SEQUENCE [LARGE SCALE GENOMIC DNA]</scope>
    <source>
        <strain evidence="3">KCTC 39840</strain>
    </source>
</reference>
<dbReference type="InterPro" id="IPR036397">
    <property type="entry name" value="RNaseH_sf"/>
</dbReference>
<feature type="domain" description="RNase H type-1" evidence="1">
    <location>
        <begin position="1"/>
        <end position="130"/>
    </location>
</feature>
<protein>
    <submittedName>
        <fullName evidence="2">Ribonuclease HI family protein</fullName>
        <ecNumber evidence="2">3.1.26.4</ecNumber>
    </submittedName>
</protein>
<comment type="caution">
    <text evidence="2">The sequence shown here is derived from an EMBL/GenBank/DDBJ whole genome shotgun (WGS) entry which is preliminary data.</text>
</comment>
<dbReference type="GO" id="GO:0004523">
    <property type="term" value="F:RNA-DNA hybrid ribonuclease activity"/>
    <property type="evidence" value="ECO:0007669"/>
    <property type="project" value="UniProtKB-EC"/>
</dbReference>
<dbReference type="RefSeq" id="WP_318598209.1">
    <property type="nucleotide sequence ID" value="NZ_JAWSTH010000042.1"/>
</dbReference>
<keyword evidence="2" id="KW-0378">Hydrolase</keyword>
<keyword evidence="3" id="KW-1185">Reference proteome</keyword>
<evidence type="ECO:0000313" key="2">
    <source>
        <dbReference type="EMBL" id="MDW5595864.1"/>
    </source>
</evidence>
<dbReference type="Pfam" id="PF13456">
    <property type="entry name" value="RVT_3"/>
    <property type="match status" value="1"/>
</dbReference>
<reference evidence="2 3" key="2">
    <citation type="submission" date="2023-10" db="EMBL/GenBank/DDBJ databases">
        <authorList>
            <person name="Han X.F."/>
        </authorList>
    </citation>
    <scope>NUCLEOTIDE SEQUENCE [LARGE SCALE GENOMIC DNA]</scope>
    <source>
        <strain evidence="2 3">KCTC 39840</strain>
    </source>
</reference>
<dbReference type="SUPFAM" id="SSF53098">
    <property type="entry name" value="Ribonuclease H-like"/>
    <property type="match status" value="1"/>
</dbReference>
<dbReference type="InterPro" id="IPR002156">
    <property type="entry name" value="RNaseH_domain"/>
</dbReference>
<dbReference type="EC" id="3.1.26.4" evidence="2"/>
<dbReference type="Gene3D" id="3.30.420.10">
    <property type="entry name" value="Ribonuclease H-like superfamily/Ribonuclease H"/>
    <property type="match status" value="1"/>
</dbReference>
<evidence type="ECO:0000313" key="3">
    <source>
        <dbReference type="Proteomes" id="UP001284601"/>
    </source>
</evidence>
<dbReference type="PROSITE" id="PS50879">
    <property type="entry name" value="RNASE_H_1"/>
    <property type="match status" value="1"/>
</dbReference>
<dbReference type="EMBL" id="JAWSTH010000042">
    <property type="protein sequence ID" value="MDW5595864.1"/>
    <property type="molecule type" value="Genomic_DNA"/>
</dbReference>
<organism evidence="2 3">
    <name type="scientific">Conexibacter stalactiti</name>
    <dbReference type="NCBI Taxonomy" id="1940611"/>
    <lineage>
        <taxon>Bacteria</taxon>
        <taxon>Bacillati</taxon>
        <taxon>Actinomycetota</taxon>
        <taxon>Thermoleophilia</taxon>
        <taxon>Solirubrobacterales</taxon>
        <taxon>Conexibacteraceae</taxon>
        <taxon>Conexibacter</taxon>
    </lineage>
</organism>
<name>A0ABU4HUY6_9ACTN</name>
<dbReference type="PANTHER" id="PTHR48475">
    <property type="entry name" value="RIBONUCLEASE H"/>
    <property type="match status" value="1"/>
</dbReference>
<evidence type="ECO:0000259" key="1">
    <source>
        <dbReference type="PROSITE" id="PS50879"/>
    </source>
</evidence>
<dbReference type="InterPro" id="IPR012337">
    <property type="entry name" value="RNaseH-like_sf"/>
</dbReference>